<dbReference type="STRING" id="1715691.TA5113_02535"/>
<name>A0A0P1JCW1_9RHOB</name>
<dbReference type="RefSeq" id="WP_058316484.1">
    <property type="nucleotide sequence ID" value="NZ_CYTO01000024.1"/>
</dbReference>
<reference evidence="3" key="1">
    <citation type="submission" date="2015-09" db="EMBL/GenBank/DDBJ databases">
        <authorList>
            <person name="Rodrigo-Torres Lidia"/>
            <person name="Arahal R.David."/>
        </authorList>
    </citation>
    <scope>NUCLEOTIDE SEQUENCE [LARGE SCALE GENOMIC DNA]</scope>
    <source>
        <strain evidence="3">CECT 5114</strain>
    </source>
</reference>
<dbReference type="PANTHER" id="PTHR44068">
    <property type="entry name" value="ZGC:194242"/>
    <property type="match status" value="1"/>
</dbReference>
<keyword evidence="2" id="KW-0808">Transferase</keyword>
<dbReference type="EC" id="2.1.1.-" evidence="2"/>
<protein>
    <submittedName>
        <fullName evidence="2">Phthiotriol/phenolphthiotriol dimycocerosates methyltransferase</fullName>
        <ecNumber evidence="2">2.1.1.-</ecNumber>
    </submittedName>
</protein>
<evidence type="ECO:0000313" key="2">
    <source>
        <dbReference type="EMBL" id="CUK27566.1"/>
    </source>
</evidence>
<dbReference type="InterPro" id="IPR050447">
    <property type="entry name" value="Erg6_SMT_methyltransf"/>
</dbReference>
<dbReference type="PANTHER" id="PTHR44068:SF11">
    <property type="entry name" value="GERANYL DIPHOSPHATE 2-C-METHYLTRANSFERASE"/>
    <property type="match status" value="1"/>
</dbReference>
<dbReference type="CDD" id="cd02440">
    <property type="entry name" value="AdoMet_MTases"/>
    <property type="match status" value="1"/>
</dbReference>
<accession>A0A0P1JCW1</accession>
<dbReference type="Pfam" id="PF13649">
    <property type="entry name" value="Methyltransf_25"/>
    <property type="match status" value="1"/>
</dbReference>
<dbReference type="InterPro" id="IPR041698">
    <property type="entry name" value="Methyltransf_25"/>
</dbReference>
<evidence type="ECO:0000313" key="3">
    <source>
        <dbReference type="Proteomes" id="UP000051184"/>
    </source>
</evidence>
<evidence type="ECO:0000259" key="1">
    <source>
        <dbReference type="Pfam" id="PF13649"/>
    </source>
</evidence>
<keyword evidence="3" id="KW-1185">Reference proteome</keyword>
<dbReference type="SUPFAM" id="SSF53335">
    <property type="entry name" value="S-adenosyl-L-methionine-dependent methyltransferases"/>
    <property type="match status" value="1"/>
</dbReference>
<gene>
    <name evidence="2" type="ORF">TA5114_03394</name>
</gene>
<keyword evidence="2" id="KW-0489">Methyltransferase</keyword>
<organism evidence="2 3">
    <name type="scientific">Cognatishimia activa</name>
    <dbReference type="NCBI Taxonomy" id="1715691"/>
    <lineage>
        <taxon>Bacteria</taxon>
        <taxon>Pseudomonadati</taxon>
        <taxon>Pseudomonadota</taxon>
        <taxon>Alphaproteobacteria</taxon>
        <taxon>Rhodobacterales</taxon>
        <taxon>Paracoccaceae</taxon>
        <taxon>Cognatishimia</taxon>
    </lineage>
</organism>
<sequence>MPDLLRAHSSFTKRLFGFAFHLFDLVAYEVLYRLSPARKFWFFNGGYLPLDSDYIQMSEFEGEDHSAMMYHQAGHTQIAALNPAPKNILDVGCGQGGGMVYLSRLFPNASLTGTERSLSAVSLARRRTAPLIKADIQQGKSNGLAFPDESFDLLISVGAPTYFGLTLFVDEAARVIEPGGIISLSGGYRQGDHEKIEAELREAAAANGLEFISYRDITPNTFASLKADIPRREKALAKVPWPFSLYAVKWADMPGSTEYEEYESGKRADFAAVMRKPAR</sequence>
<dbReference type="EMBL" id="CYUE01000025">
    <property type="protein sequence ID" value="CUK27566.1"/>
    <property type="molecule type" value="Genomic_DNA"/>
</dbReference>
<dbReference type="GO" id="GO:0008168">
    <property type="term" value="F:methyltransferase activity"/>
    <property type="evidence" value="ECO:0007669"/>
    <property type="project" value="UniProtKB-KW"/>
</dbReference>
<proteinExistence type="predicted"/>
<dbReference type="Proteomes" id="UP000051184">
    <property type="component" value="Unassembled WGS sequence"/>
</dbReference>
<dbReference type="InterPro" id="IPR029063">
    <property type="entry name" value="SAM-dependent_MTases_sf"/>
</dbReference>
<dbReference type="AlphaFoldDB" id="A0A0P1JCW1"/>
<dbReference type="Gene3D" id="3.40.50.150">
    <property type="entry name" value="Vaccinia Virus protein VP39"/>
    <property type="match status" value="1"/>
</dbReference>
<feature type="domain" description="Methyltransferase" evidence="1">
    <location>
        <begin position="88"/>
        <end position="180"/>
    </location>
</feature>
<dbReference type="GO" id="GO:0032259">
    <property type="term" value="P:methylation"/>
    <property type="evidence" value="ECO:0007669"/>
    <property type="project" value="UniProtKB-KW"/>
</dbReference>
<dbReference type="OrthoDB" id="7856199at2"/>